<proteinExistence type="predicted"/>
<keyword evidence="2" id="KW-1185">Reference proteome</keyword>
<evidence type="ECO:0000313" key="1">
    <source>
        <dbReference type="EMBL" id="SJN38949.1"/>
    </source>
</evidence>
<sequence>MNMKDPDFTSVFAVTADQRHSRRSEDRVPEALAALEHGLRGQELLPAERTAGDELQLLLPNPDMVLTVFEQLVRLGDWRIGIGLGGVESPLPRSTRSARGGAYLAARAAIERAHSTPTGLALECQRPGRAGNVGAGPYGDDRRDTQRALHDAESALWLLEGLLKGRSVEGWQIVELLDEGIGVGQAAQRLGISPSAASQRHQRAGWEVGVRGRELCVGLLGSLQEGLGSGTGGAA</sequence>
<evidence type="ECO:0000313" key="2">
    <source>
        <dbReference type="Proteomes" id="UP000188342"/>
    </source>
</evidence>
<dbReference type="AlphaFoldDB" id="A0A1R4K3V9"/>
<organism evidence="1 2">
    <name type="scientific">Luteococcus japonicus LSP_Lj1</name>
    <dbReference type="NCBI Taxonomy" id="1255658"/>
    <lineage>
        <taxon>Bacteria</taxon>
        <taxon>Bacillati</taxon>
        <taxon>Actinomycetota</taxon>
        <taxon>Actinomycetes</taxon>
        <taxon>Propionibacteriales</taxon>
        <taxon>Propionibacteriaceae</taxon>
        <taxon>Luteococcus</taxon>
    </lineage>
</organism>
<name>A0A1R4K3V9_9ACTN</name>
<protein>
    <submittedName>
        <fullName evidence="1">Hypothetical membrane associated protein</fullName>
    </submittedName>
</protein>
<accession>A0A1R4K3V9</accession>
<dbReference type="STRING" id="1255658.FM114_11250"/>
<gene>
    <name evidence="1" type="ORF">FM114_11250</name>
</gene>
<dbReference type="EMBL" id="FUKQ01000044">
    <property type="protein sequence ID" value="SJN38949.1"/>
    <property type="molecule type" value="Genomic_DNA"/>
</dbReference>
<reference evidence="1 2" key="1">
    <citation type="submission" date="2017-02" db="EMBL/GenBank/DDBJ databases">
        <authorList>
            <person name="Peterson S.W."/>
        </authorList>
    </citation>
    <scope>NUCLEOTIDE SEQUENCE [LARGE SCALE GENOMIC DNA]</scope>
    <source>
        <strain evidence="1 2">LSP_Lj1</strain>
    </source>
</reference>
<dbReference type="Proteomes" id="UP000188342">
    <property type="component" value="Unassembled WGS sequence"/>
</dbReference>